<gene>
    <name evidence="2" type="ORF">EXE58_16005</name>
</gene>
<dbReference type="Proteomes" id="UP000294853">
    <property type="component" value="Chromosome"/>
</dbReference>
<accession>A0A4P7IKD8</accession>
<proteinExistence type="predicted"/>
<evidence type="ECO:0000259" key="1">
    <source>
        <dbReference type="Pfam" id="PF04993"/>
    </source>
</evidence>
<dbReference type="Gene3D" id="3.30.1460.30">
    <property type="entry name" value="YgaC/TfoX-N like chaperone"/>
    <property type="match status" value="1"/>
</dbReference>
<evidence type="ECO:0000313" key="2">
    <source>
        <dbReference type="EMBL" id="QBX56807.1"/>
    </source>
</evidence>
<sequence length="110" mass="12043">MTYDDVLADRVRTLLAGVDDVSERAMFGGLGFMVRGNMALAASSTADLMVRVHPDDGEAWIDGEAVRPMEMQGRVTRGWLLVDTAALVEDEHLQEWVDRGVARALSLPAK</sequence>
<keyword evidence="3" id="KW-1185">Reference proteome</keyword>
<dbReference type="OrthoDB" id="214902at2"/>
<dbReference type="Pfam" id="PF04993">
    <property type="entry name" value="TfoX_N"/>
    <property type="match status" value="1"/>
</dbReference>
<name>A0A4P7IKD8_9ACTN</name>
<protein>
    <submittedName>
        <fullName evidence="2">TfoX family protein</fullName>
    </submittedName>
</protein>
<dbReference type="InterPro" id="IPR007076">
    <property type="entry name" value="TfoX_N"/>
</dbReference>
<reference evidence="2 3" key="1">
    <citation type="submission" date="2019-03" db="EMBL/GenBank/DDBJ databases">
        <title>Three New Species of Nocardioides, Nocardioides euryhalodurans sp. nov., Nocardioides seonyuensis sp. nov. and Nocardioides eburneoflavus sp. nov. Iolated from Soil.</title>
        <authorList>
            <person name="Roh S.G."/>
            <person name="Lee C."/>
            <person name="Kim M.-K."/>
            <person name="Kim S.B."/>
        </authorList>
    </citation>
    <scope>NUCLEOTIDE SEQUENCE [LARGE SCALE GENOMIC DNA]</scope>
    <source>
        <strain evidence="2 3">MMS17-SY207-3</strain>
    </source>
</reference>
<evidence type="ECO:0000313" key="3">
    <source>
        <dbReference type="Proteomes" id="UP000294853"/>
    </source>
</evidence>
<organism evidence="2 3">
    <name type="scientific">Nocardioides seonyuensis</name>
    <dbReference type="NCBI Taxonomy" id="2518371"/>
    <lineage>
        <taxon>Bacteria</taxon>
        <taxon>Bacillati</taxon>
        <taxon>Actinomycetota</taxon>
        <taxon>Actinomycetes</taxon>
        <taxon>Propionibacteriales</taxon>
        <taxon>Nocardioidaceae</taxon>
        <taxon>Nocardioides</taxon>
    </lineage>
</organism>
<dbReference type="KEGG" id="nsn:EXE58_16005"/>
<dbReference type="AlphaFoldDB" id="A0A4P7IKD8"/>
<dbReference type="RefSeq" id="WP_135268792.1">
    <property type="nucleotide sequence ID" value="NZ_CP038436.1"/>
</dbReference>
<dbReference type="EMBL" id="CP038436">
    <property type="protein sequence ID" value="QBX56807.1"/>
    <property type="molecule type" value="Genomic_DNA"/>
</dbReference>
<feature type="domain" description="TfoX N-terminal" evidence="1">
    <location>
        <begin position="14"/>
        <end position="103"/>
    </location>
</feature>
<dbReference type="SUPFAM" id="SSF159894">
    <property type="entry name" value="YgaC/TfoX-N like"/>
    <property type="match status" value="1"/>
</dbReference>